<sequence>MAFDDPLTCFMNHMQEARRHGEKAEWEFTTRELEAAEALCDTPGFPDVERHRQAVLGELGAVERRLGRFEAAETTLQRALRVRDADDLQRTSILGELGVVYRHENKVYESKAAFQEQFRLANKLALDTDAQFCRAIGNLGVANYQLAVLEPANVDSDLLQQSIKQLEERVRSAQELQTKLDRLDPSSGLVRMAKTWESIGFDRLTLCHACDGNTGEAVRCGERSRALTQNSPDPTVKGFSRFYYGYALLRDGQRTKAMEQWEFTAPDDRCASATSLCKEPSQEYRTFLKVLVDEDVQLDPYDEQGYSALDYAVYSRDSATEALVIEGLRKIHTPDEVNELLREAALRKHYREIFQTYLRPALYQSNSIQLLRRIYADLLVGDAEKRGLFDAFKFVRYIDFAKFGRLPRSDDTLMKEFSTRQQESKTRDSDEYVVLFSYRWLGKEDGHPGPDNAHHTQYQRILSAMQAFLDKHEGINPERICLWLDCACIDQTDEVPGNKDRGIAALPLIIAQCDAMISLVDEHYFSRAWCAVEVLMMQTLKESYSRHEYWEHIVHKTGRSRTTGHLQQRVGTFEANEDVVNLQLSYENDRKKVAFLARQSMLLGRK</sequence>
<keyword evidence="2" id="KW-1185">Reference proteome</keyword>
<comment type="caution">
    <text evidence="1">The sequence shown here is derived from an EMBL/GenBank/DDBJ whole genome shotgun (WGS) entry which is preliminary data.</text>
</comment>
<gene>
    <name evidence="1" type="ORF">LTR37_010528</name>
</gene>
<name>A0ACC3N621_9PEZI</name>
<reference evidence="1" key="1">
    <citation type="submission" date="2023-07" db="EMBL/GenBank/DDBJ databases">
        <title>Black Yeasts Isolated from many extreme environments.</title>
        <authorList>
            <person name="Coleine C."/>
            <person name="Stajich J.E."/>
            <person name="Selbmann L."/>
        </authorList>
    </citation>
    <scope>NUCLEOTIDE SEQUENCE</scope>
    <source>
        <strain evidence="1">CCFEE 5714</strain>
    </source>
</reference>
<protein>
    <submittedName>
        <fullName evidence="1">Uncharacterized protein</fullName>
    </submittedName>
</protein>
<dbReference type="Proteomes" id="UP001281147">
    <property type="component" value="Unassembled WGS sequence"/>
</dbReference>
<evidence type="ECO:0000313" key="2">
    <source>
        <dbReference type="Proteomes" id="UP001281147"/>
    </source>
</evidence>
<accession>A0ACC3N621</accession>
<evidence type="ECO:0000313" key="1">
    <source>
        <dbReference type="EMBL" id="KAK3710097.1"/>
    </source>
</evidence>
<dbReference type="EMBL" id="JAUTXU010000087">
    <property type="protein sequence ID" value="KAK3710097.1"/>
    <property type="molecule type" value="Genomic_DNA"/>
</dbReference>
<organism evidence="1 2">
    <name type="scientific">Vermiconidia calcicola</name>
    <dbReference type="NCBI Taxonomy" id="1690605"/>
    <lineage>
        <taxon>Eukaryota</taxon>
        <taxon>Fungi</taxon>
        <taxon>Dikarya</taxon>
        <taxon>Ascomycota</taxon>
        <taxon>Pezizomycotina</taxon>
        <taxon>Dothideomycetes</taxon>
        <taxon>Dothideomycetidae</taxon>
        <taxon>Mycosphaerellales</taxon>
        <taxon>Extremaceae</taxon>
        <taxon>Vermiconidia</taxon>
    </lineage>
</organism>
<proteinExistence type="predicted"/>